<comment type="similarity">
    <text evidence="3">Belongs to the D-isomer specific 2-hydroxyacid dehydrogenase family.</text>
</comment>
<dbReference type="PANTHER" id="PTHR10996">
    <property type="entry name" value="2-HYDROXYACID DEHYDROGENASE-RELATED"/>
    <property type="match status" value="1"/>
</dbReference>
<dbReference type="Pfam" id="PF00389">
    <property type="entry name" value="2-Hacid_dh"/>
    <property type="match status" value="1"/>
</dbReference>
<sequence>MATKSFFVTKNLPEKFFKNISKKFPMEMWPNSNEEIPRQKLLERVSGKSGLLCTLSDRIDRQLLDAAGPQLKCISTLSVGYDHIDIDECKRRGIVVGNTPDVLTDAVAELTIALLLATIRRLFEANQALRQGKWPAGWGHFFMCGSMIKGSHIGVIGGSGRIGRSVIKRLRSFEPAKISYTSRQEYPEMFREFNAEFYPLDRLLIESDIIIVCCSLNDSTRRLISTEQFKRMKSTSVIINTSRGSCIDQQALYEALKSRKIAAAGLDVYEQEPISMDDPLLSLDNVVLLPHIGSAAQSTREQMIQMALDNLEAGLEDRPLLASV</sequence>
<dbReference type="PANTHER" id="PTHR10996:SF277">
    <property type="entry name" value="GLYOXYLATE REDUCTASE_HYDROXYPYRUVATE REDUCTASE"/>
    <property type="match status" value="1"/>
</dbReference>
<feature type="domain" description="D-isomer specific 2-hydroxyacid dehydrogenase NAD-binding" evidence="5">
    <location>
        <begin position="112"/>
        <end position="293"/>
    </location>
</feature>
<dbReference type="SUPFAM" id="SSF52283">
    <property type="entry name" value="Formate/glycerate dehydrogenase catalytic domain-like"/>
    <property type="match status" value="1"/>
</dbReference>
<name>A0A6P6XLS8_DERPT</name>
<keyword evidence="6" id="KW-1185">Reference proteome</keyword>
<dbReference type="KEGG" id="dpte:113789079"/>
<dbReference type="FunFam" id="3.40.50.720:FF:000026">
    <property type="entry name" value="Glyoxylate/hydroxypyruvate reductase B"/>
    <property type="match status" value="1"/>
</dbReference>
<accession>A0A6P6XLS8</accession>
<dbReference type="OrthoDB" id="298012at2759"/>
<dbReference type="GO" id="GO:0030267">
    <property type="term" value="F:glyoxylate reductase (NADPH) activity"/>
    <property type="evidence" value="ECO:0007669"/>
    <property type="project" value="TreeGrafter"/>
</dbReference>
<dbReference type="InParanoid" id="A0A6P6XLS8"/>
<dbReference type="SUPFAM" id="SSF51735">
    <property type="entry name" value="NAD(P)-binding Rossmann-fold domains"/>
    <property type="match status" value="1"/>
</dbReference>
<protein>
    <recommendedName>
        <fullName evidence="2">Glyoxylate reductase/hydroxypyruvate reductase</fullName>
    </recommendedName>
</protein>
<dbReference type="AlphaFoldDB" id="A0A6P6XLS8"/>
<evidence type="ECO:0000259" key="4">
    <source>
        <dbReference type="Pfam" id="PF00389"/>
    </source>
</evidence>
<evidence type="ECO:0000313" key="7">
    <source>
        <dbReference type="RefSeq" id="XP_027194367.1"/>
    </source>
</evidence>
<dbReference type="InterPro" id="IPR050223">
    <property type="entry name" value="D-isomer_2-hydroxyacid_DH"/>
</dbReference>
<evidence type="ECO:0000256" key="1">
    <source>
        <dbReference type="ARBA" id="ARBA00023002"/>
    </source>
</evidence>
<evidence type="ECO:0000256" key="2">
    <source>
        <dbReference type="ARBA" id="ARBA00073306"/>
    </source>
</evidence>
<dbReference type="GO" id="GO:0016618">
    <property type="term" value="F:hydroxypyruvate reductase [NAD(P)H] activity"/>
    <property type="evidence" value="ECO:0007669"/>
    <property type="project" value="TreeGrafter"/>
</dbReference>
<proteinExistence type="inferred from homology"/>
<evidence type="ECO:0000313" key="6">
    <source>
        <dbReference type="Proteomes" id="UP000515146"/>
    </source>
</evidence>
<dbReference type="InterPro" id="IPR006140">
    <property type="entry name" value="D-isomer_DH_NAD-bd"/>
</dbReference>
<feature type="domain" description="D-isomer specific 2-hydroxyacid dehydrogenase catalytic" evidence="4">
    <location>
        <begin position="9"/>
        <end position="321"/>
    </location>
</feature>
<dbReference type="GO" id="GO:0051287">
    <property type="term" value="F:NAD binding"/>
    <property type="evidence" value="ECO:0007669"/>
    <property type="project" value="InterPro"/>
</dbReference>
<dbReference type="Pfam" id="PF02826">
    <property type="entry name" value="2-Hacid_dh_C"/>
    <property type="match status" value="1"/>
</dbReference>
<evidence type="ECO:0000256" key="3">
    <source>
        <dbReference type="RuleBase" id="RU003719"/>
    </source>
</evidence>
<reference evidence="7" key="1">
    <citation type="submission" date="2025-08" db="UniProtKB">
        <authorList>
            <consortium name="RefSeq"/>
        </authorList>
    </citation>
    <scope>IDENTIFICATION</scope>
    <source>
        <strain evidence="7">Airmid</strain>
    </source>
</reference>
<dbReference type="GO" id="GO:0005829">
    <property type="term" value="C:cytosol"/>
    <property type="evidence" value="ECO:0007669"/>
    <property type="project" value="TreeGrafter"/>
</dbReference>
<dbReference type="OMA" id="HHTRAAM"/>
<dbReference type="Proteomes" id="UP000515146">
    <property type="component" value="Unplaced"/>
</dbReference>
<dbReference type="CDD" id="cd05301">
    <property type="entry name" value="GDH"/>
    <property type="match status" value="1"/>
</dbReference>
<dbReference type="InterPro" id="IPR036291">
    <property type="entry name" value="NAD(P)-bd_dom_sf"/>
</dbReference>
<dbReference type="FunCoup" id="A0A6P6XLS8">
    <property type="interactions" value="781"/>
</dbReference>
<dbReference type="Gene3D" id="3.40.50.720">
    <property type="entry name" value="NAD(P)-binding Rossmann-like Domain"/>
    <property type="match status" value="2"/>
</dbReference>
<evidence type="ECO:0000259" key="5">
    <source>
        <dbReference type="Pfam" id="PF02826"/>
    </source>
</evidence>
<keyword evidence="1 3" id="KW-0560">Oxidoreductase</keyword>
<gene>
    <name evidence="7" type="primary">LOC113789079</name>
</gene>
<organism evidence="6 7">
    <name type="scientific">Dermatophagoides pteronyssinus</name>
    <name type="common">European house dust mite</name>
    <dbReference type="NCBI Taxonomy" id="6956"/>
    <lineage>
        <taxon>Eukaryota</taxon>
        <taxon>Metazoa</taxon>
        <taxon>Ecdysozoa</taxon>
        <taxon>Arthropoda</taxon>
        <taxon>Chelicerata</taxon>
        <taxon>Arachnida</taxon>
        <taxon>Acari</taxon>
        <taxon>Acariformes</taxon>
        <taxon>Sarcoptiformes</taxon>
        <taxon>Astigmata</taxon>
        <taxon>Psoroptidia</taxon>
        <taxon>Analgoidea</taxon>
        <taxon>Pyroglyphidae</taxon>
        <taxon>Dermatophagoidinae</taxon>
        <taxon>Dermatophagoides</taxon>
    </lineage>
</organism>
<dbReference type="InterPro" id="IPR006139">
    <property type="entry name" value="D-isomer_2_OHA_DH_cat_dom"/>
</dbReference>
<dbReference type="RefSeq" id="XP_027194367.1">
    <property type="nucleotide sequence ID" value="XM_027338566.1"/>
</dbReference>